<dbReference type="SMART" id="SM00267">
    <property type="entry name" value="GGDEF"/>
    <property type="match status" value="1"/>
</dbReference>
<dbReference type="Pfam" id="PF00563">
    <property type="entry name" value="EAL"/>
    <property type="match status" value="1"/>
</dbReference>
<dbReference type="AlphaFoldDB" id="A0A316FT24"/>
<dbReference type="PANTHER" id="PTHR44757">
    <property type="entry name" value="DIGUANYLATE CYCLASE DGCP"/>
    <property type="match status" value="1"/>
</dbReference>
<dbReference type="Gene3D" id="3.30.70.270">
    <property type="match status" value="1"/>
</dbReference>
<comment type="caution">
    <text evidence="4">The sequence shown here is derived from an EMBL/GenBank/DDBJ whole genome shotgun (WGS) entry which is preliminary data.</text>
</comment>
<dbReference type="SMART" id="SM00052">
    <property type="entry name" value="EAL"/>
    <property type="match status" value="1"/>
</dbReference>
<reference evidence="4 5" key="1">
    <citation type="submission" date="2018-05" db="EMBL/GenBank/DDBJ databases">
        <title>Genomic Encyclopedia of Type Strains, Phase IV (KMG-IV): sequencing the most valuable type-strain genomes for metagenomic binning, comparative biology and taxonomic classification.</title>
        <authorList>
            <person name="Goeker M."/>
        </authorList>
    </citation>
    <scope>NUCLEOTIDE SEQUENCE [LARGE SCALE GENOMIC DNA]</scope>
    <source>
        <strain evidence="4 5">DSM 25350</strain>
    </source>
</reference>
<keyword evidence="5" id="KW-1185">Reference proteome</keyword>
<gene>
    <name evidence="4" type="ORF">C8D97_105170</name>
</gene>
<evidence type="ECO:0000259" key="1">
    <source>
        <dbReference type="PROSITE" id="PS50113"/>
    </source>
</evidence>
<evidence type="ECO:0000313" key="5">
    <source>
        <dbReference type="Proteomes" id="UP000245790"/>
    </source>
</evidence>
<dbReference type="NCBIfam" id="TIGR00254">
    <property type="entry name" value="GGDEF"/>
    <property type="match status" value="1"/>
</dbReference>
<dbReference type="InterPro" id="IPR029787">
    <property type="entry name" value="Nucleotide_cyclase"/>
</dbReference>
<feature type="domain" description="GGDEF" evidence="3">
    <location>
        <begin position="305"/>
        <end position="438"/>
    </location>
</feature>
<evidence type="ECO:0000259" key="2">
    <source>
        <dbReference type="PROSITE" id="PS50883"/>
    </source>
</evidence>
<dbReference type="InterPro" id="IPR001633">
    <property type="entry name" value="EAL_dom"/>
</dbReference>
<dbReference type="Pfam" id="PF13426">
    <property type="entry name" value="PAS_9"/>
    <property type="match status" value="1"/>
</dbReference>
<dbReference type="Pfam" id="PF00990">
    <property type="entry name" value="GGDEF"/>
    <property type="match status" value="1"/>
</dbReference>
<dbReference type="CDD" id="cd01948">
    <property type="entry name" value="EAL"/>
    <property type="match status" value="1"/>
</dbReference>
<proteinExistence type="predicted"/>
<name>A0A316FT24_9GAMM</name>
<dbReference type="SUPFAM" id="SSF55073">
    <property type="entry name" value="Nucleotide cyclase"/>
    <property type="match status" value="1"/>
</dbReference>
<dbReference type="PROSITE" id="PS50887">
    <property type="entry name" value="GGDEF"/>
    <property type="match status" value="1"/>
</dbReference>
<dbReference type="PROSITE" id="PS50113">
    <property type="entry name" value="PAC"/>
    <property type="match status" value="1"/>
</dbReference>
<dbReference type="SUPFAM" id="SSF55785">
    <property type="entry name" value="PYP-like sensor domain (PAS domain)"/>
    <property type="match status" value="1"/>
</dbReference>
<dbReference type="InterPro" id="IPR035919">
    <property type="entry name" value="EAL_sf"/>
</dbReference>
<sequence>MVIGQWFNPLKALLDNITAGILVVNDTGGIDYINTEASKVLEIDSALPDQMTLKPPRFMLMDEQEEVTSSLWQQVEQCFQHKTSQHYATIGLSVPGQRYPRWVVMNINLLAFDSSHAQMIPELNIDETAKRVILSITDLSALKNRERQMALHAEVFSAAGEAAAITDHRLNVLDINKAYSDITLYEKQEVLHKKIELYKLIRQDREIYRALREQLMERGFWQGELWSVKKNGERHPILLTVSKVEQKTTQVSHFVFVFSDITELKLARERLDFLAYHDQLTYLPNRSMSQLRFQHSTQRASRDGSKVGMLFIDLDDFKIINDSLGHSKGDYLLKQFSIRLKQLVRKQDTVARLGGDEFLVILEDIESEAQLARVCEKILQSLEMPFQLGKFERFINASIGVAMYPDDGESFDELLKNSDAAMYSSKHKAQHGFQFYNAAITEKVHRRSQLENDLRKVLAKKQLQLFYQPQVYLESGQVSGAEALLRWNHPSKEFVSPEEFIPVLESTGLIVSVGRWVARQALMQLKQWREQGLNLPRIAINVSAIQLQKDDLSSFLIETLKELDLTPADLEIEITESVFIDNDVIPKVLQEMHDFGFYLALDDFGTGYSSLSYLTRLPFNKIKLDRTFVNDVQTKASSEAMAKSLIALAKTLGFEVIAEGVEDSQQYAFLNDQGCDEAQGYFIGRPVASEQFIEQIEQFYKLNESKSFKSNQAG</sequence>
<dbReference type="EMBL" id="QGGU01000005">
    <property type="protein sequence ID" value="PWK51854.1"/>
    <property type="molecule type" value="Genomic_DNA"/>
</dbReference>
<dbReference type="InterPro" id="IPR035965">
    <property type="entry name" value="PAS-like_dom_sf"/>
</dbReference>
<evidence type="ECO:0000259" key="3">
    <source>
        <dbReference type="PROSITE" id="PS50887"/>
    </source>
</evidence>
<evidence type="ECO:0000313" key="4">
    <source>
        <dbReference type="EMBL" id="PWK51854.1"/>
    </source>
</evidence>
<dbReference type="RefSeq" id="WP_109763242.1">
    <property type="nucleotide sequence ID" value="NZ_QGGU01000005.1"/>
</dbReference>
<organism evidence="4 5">
    <name type="scientific">Pleionea mediterranea</name>
    <dbReference type="NCBI Taxonomy" id="523701"/>
    <lineage>
        <taxon>Bacteria</taxon>
        <taxon>Pseudomonadati</taxon>
        <taxon>Pseudomonadota</taxon>
        <taxon>Gammaproteobacteria</taxon>
        <taxon>Oceanospirillales</taxon>
        <taxon>Pleioneaceae</taxon>
        <taxon>Pleionea</taxon>
    </lineage>
</organism>
<dbReference type="PROSITE" id="PS50883">
    <property type="entry name" value="EAL"/>
    <property type="match status" value="1"/>
</dbReference>
<feature type="domain" description="PAC" evidence="1">
    <location>
        <begin position="221"/>
        <end position="273"/>
    </location>
</feature>
<dbReference type="Proteomes" id="UP000245790">
    <property type="component" value="Unassembled WGS sequence"/>
</dbReference>
<dbReference type="CDD" id="cd00130">
    <property type="entry name" value="PAS"/>
    <property type="match status" value="1"/>
</dbReference>
<dbReference type="SUPFAM" id="SSF141868">
    <property type="entry name" value="EAL domain-like"/>
    <property type="match status" value="1"/>
</dbReference>
<dbReference type="NCBIfam" id="TIGR00229">
    <property type="entry name" value="sensory_box"/>
    <property type="match status" value="1"/>
</dbReference>
<dbReference type="OrthoDB" id="6168558at2"/>
<dbReference type="InterPro" id="IPR043128">
    <property type="entry name" value="Rev_trsase/Diguanyl_cyclase"/>
</dbReference>
<dbReference type="Gene3D" id="3.20.20.450">
    <property type="entry name" value="EAL domain"/>
    <property type="match status" value="1"/>
</dbReference>
<dbReference type="Gene3D" id="3.30.450.20">
    <property type="entry name" value="PAS domain"/>
    <property type="match status" value="2"/>
</dbReference>
<dbReference type="SMART" id="SM00091">
    <property type="entry name" value="PAS"/>
    <property type="match status" value="2"/>
</dbReference>
<dbReference type="PANTHER" id="PTHR44757:SF2">
    <property type="entry name" value="BIOFILM ARCHITECTURE MAINTENANCE PROTEIN MBAA"/>
    <property type="match status" value="1"/>
</dbReference>
<protein>
    <submittedName>
        <fullName evidence="4">PAS domain S-box-containing protein/diguanylate cyclase (GGDEF)-like protein</fullName>
    </submittedName>
</protein>
<dbReference type="InterPro" id="IPR000014">
    <property type="entry name" value="PAS"/>
</dbReference>
<feature type="domain" description="EAL" evidence="2">
    <location>
        <begin position="447"/>
        <end position="700"/>
    </location>
</feature>
<dbReference type="CDD" id="cd01949">
    <property type="entry name" value="GGDEF"/>
    <property type="match status" value="1"/>
</dbReference>
<accession>A0A316FT24</accession>
<dbReference type="InterPro" id="IPR000160">
    <property type="entry name" value="GGDEF_dom"/>
</dbReference>
<dbReference type="InterPro" id="IPR052155">
    <property type="entry name" value="Biofilm_reg_signaling"/>
</dbReference>
<dbReference type="InterPro" id="IPR000700">
    <property type="entry name" value="PAS-assoc_C"/>
</dbReference>